<dbReference type="GO" id="GO:0000155">
    <property type="term" value="F:phosphorelay sensor kinase activity"/>
    <property type="evidence" value="ECO:0007669"/>
    <property type="project" value="InterPro"/>
</dbReference>
<dbReference type="STRING" id="173990.SAMN05660691_00394"/>
<evidence type="ECO:0000256" key="2">
    <source>
        <dbReference type="ARBA" id="ARBA00004651"/>
    </source>
</evidence>
<dbReference type="SUPFAM" id="SSF47384">
    <property type="entry name" value="Homodimeric domain of signal transducing histidine kinase"/>
    <property type="match status" value="1"/>
</dbReference>
<dbReference type="SMART" id="SM00388">
    <property type="entry name" value="HisKA"/>
    <property type="match status" value="1"/>
</dbReference>
<dbReference type="SUPFAM" id="SSF55874">
    <property type="entry name" value="ATPase domain of HSP90 chaperone/DNA topoisomerase II/histidine kinase"/>
    <property type="match status" value="1"/>
</dbReference>
<keyword evidence="5" id="KW-0597">Phosphoprotein</keyword>
<evidence type="ECO:0000256" key="7">
    <source>
        <dbReference type="ARBA" id="ARBA00022741"/>
    </source>
</evidence>
<sequence length="434" mass="48703">MTRLFSGLLLTSLLSLFLLGYLIDRVIDGDPAPSNAGTVSAHLLDYMVSQSQPLAEIQLPTHYQQQAAALGLNLQLEPYQALALPAELAQQLTAPGGLALASNEQDYLVKQLPTHPQWLLKLALPPEQQQHPLSLWLTLALYAGFAVLLLLWLWPLVRRLNLLTRLAERFGKGELHIRQPYSRFSYIPRLEHSFNQMAEQISQLLHENRLLAKSLSHDLRTPIACLRFGLEAVQEATSPEKKQQLLLRMEQDVDRMEAMVNSFLEFASLSRTARNLEFSRHTMQHWLAEYCHSIEPLMLQHQLRLSLLMTEPVLYSRINPHWLERALNNIVGNACRFANSQLQLTLSAKASQLLISISDDGPGIAAEDAENVLLPFVKLDNAAQSSTVQDSTPHFGLGLAISAEIIKWHNGKIVVDRDPILAGARFSLYLNSCS</sequence>
<dbReference type="RefSeq" id="WP_092789613.1">
    <property type="nucleotide sequence ID" value="NZ_FNXF01000001.1"/>
</dbReference>
<keyword evidence="14" id="KW-1185">Reference proteome</keyword>
<keyword evidence="10" id="KW-0472">Membrane</keyword>
<dbReference type="SMART" id="SM00387">
    <property type="entry name" value="HATPase_c"/>
    <property type="match status" value="1"/>
</dbReference>
<keyword evidence="7" id="KW-0547">Nucleotide-binding</keyword>
<dbReference type="GO" id="GO:0005524">
    <property type="term" value="F:ATP binding"/>
    <property type="evidence" value="ECO:0007669"/>
    <property type="project" value="UniProtKB-KW"/>
</dbReference>
<comment type="catalytic activity">
    <reaction evidence="1">
        <text>ATP + protein L-histidine = ADP + protein N-phospho-L-histidine.</text>
        <dbReference type="EC" id="2.7.13.3"/>
    </reaction>
</comment>
<dbReference type="InterPro" id="IPR003660">
    <property type="entry name" value="HAMP_dom"/>
</dbReference>
<dbReference type="Proteomes" id="UP000199371">
    <property type="component" value="Unassembled WGS sequence"/>
</dbReference>
<evidence type="ECO:0000259" key="12">
    <source>
        <dbReference type="PROSITE" id="PS50885"/>
    </source>
</evidence>
<dbReference type="PANTHER" id="PTHR44936:SF10">
    <property type="entry name" value="SENSOR PROTEIN RSTB"/>
    <property type="match status" value="1"/>
</dbReference>
<dbReference type="PANTHER" id="PTHR44936">
    <property type="entry name" value="SENSOR PROTEIN CREC"/>
    <property type="match status" value="1"/>
</dbReference>
<dbReference type="PRINTS" id="PR00344">
    <property type="entry name" value="BCTRLSENSOR"/>
</dbReference>
<feature type="domain" description="Histidine kinase" evidence="11">
    <location>
        <begin position="214"/>
        <end position="434"/>
    </location>
</feature>
<dbReference type="PROSITE" id="PS50885">
    <property type="entry name" value="HAMP"/>
    <property type="match status" value="1"/>
</dbReference>
<evidence type="ECO:0000313" key="14">
    <source>
        <dbReference type="Proteomes" id="UP000199371"/>
    </source>
</evidence>
<keyword evidence="10" id="KW-1133">Transmembrane helix</keyword>
<dbReference type="InterPro" id="IPR050980">
    <property type="entry name" value="2C_sensor_his_kinase"/>
</dbReference>
<dbReference type="PROSITE" id="PS50109">
    <property type="entry name" value="HIS_KIN"/>
    <property type="match status" value="1"/>
</dbReference>
<dbReference type="InterPro" id="IPR003594">
    <property type="entry name" value="HATPase_dom"/>
</dbReference>
<evidence type="ECO:0000256" key="4">
    <source>
        <dbReference type="ARBA" id="ARBA00022475"/>
    </source>
</evidence>
<keyword evidence="9" id="KW-0067">ATP-binding</keyword>
<dbReference type="InterPro" id="IPR005467">
    <property type="entry name" value="His_kinase_dom"/>
</dbReference>
<dbReference type="Pfam" id="PF02518">
    <property type="entry name" value="HATPase_c"/>
    <property type="match status" value="1"/>
</dbReference>
<evidence type="ECO:0000256" key="5">
    <source>
        <dbReference type="ARBA" id="ARBA00022553"/>
    </source>
</evidence>
<organism evidence="13 14">
    <name type="scientific">Rheinheimera pacifica</name>
    <dbReference type="NCBI Taxonomy" id="173990"/>
    <lineage>
        <taxon>Bacteria</taxon>
        <taxon>Pseudomonadati</taxon>
        <taxon>Pseudomonadota</taxon>
        <taxon>Gammaproteobacteria</taxon>
        <taxon>Chromatiales</taxon>
        <taxon>Chromatiaceae</taxon>
        <taxon>Rheinheimera</taxon>
    </lineage>
</organism>
<dbReference type="Pfam" id="PF00512">
    <property type="entry name" value="HisKA"/>
    <property type="match status" value="1"/>
</dbReference>
<protein>
    <recommendedName>
        <fullName evidence="3">histidine kinase</fullName>
        <ecNumber evidence="3">2.7.13.3</ecNumber>
    </recommendedName>
</protein>
<proteinExistence type="predicted"/>
<evidence type="ECO:0000256" key="8">
    <source>
        <dbReference type="ARBA" id="ARBA00022777"/>
    </source>
</evidence>
<dbReference type="InterPro" id="IPR036890">
    <property type="entry name" value="HATPase_C_sf"/>
</dbReference>
<dbReference type="OrthoDB" id="9804645at2"/>
<evidence type="ECO:0000256" key="9">
    <source>
        <dbReference type="ARBA" id="ARBA00022840"/>
    </source>
</evidence>
<name>A0A1H6JKE2_9GAMM</name>
<feature type="transmembrane region" description="Helical" evidence="10">
    <location>
        <begin position="135"/>
        <end position="157"/>
    </location>
</feature>
<reference evidence="14" key="1">
    <citation type="submission" date="2016-10" db="EMBL/GenBank/DDBJ databases">
        <authorList>
            <person name="Varghese N."/>
            <person name="Submissions S."/>
        </authorList>
    </citation>
    <scope>NUCLEOTIDE SEQUENCE [LARGE SCALE GENOMIC DNA]</scope>
    <source>
        <strain evidence="14">DSM 17616</strain>
    </source>
</reference>
<dbReference type="InterPro" id="IPR004358">
    <property type="entry name" value="Sig_transdc_His_kin-like_C"/>
</dbReference>
<dbReference type="Gene3D" id="1.10.287.130">
    <property type="match status" value="1"/>
</dbReference>
<dbReference type="InterPro" id="IPR036097">
    <property type="entry name" value="HisK_dim/P_sf"/>
</dbReference>
<dbReference type="EC" id="2.7.13.3" evidence="3"/>
<dbReference type="CDD" id="cd00082">
    <property type="entry name" value="HisKA"/>
    <property type="match status" value="1"/>
</dbReference>
<keyword evidence="10" id="KW-0812">Transmembrane</keyword>
<dbReference type="Gene3D" id="3.30.565.10">
    <property type="entry name" value="Histidine kinase-like ATPase, C-terminal domain"/>
    <property type="match status" value="1"/>
</dbReference>
<dbReference type="InterPro" id="IPR003661">
    <property type="entry name" value="HisK_dim/P_dom"/>
</dbReference>
<keyword evidence="6" id="KW-0808">Transferase</keyword>
<dbReference type="CDD" id="cd06225">
    <property type="entry name" value="HAMP"/>
    <property type="match status" value="1"/>
</dbReference>
<evidence type="ECO:0000256" key="10">
    <source>
        <dbReference type="SAM" id="Phobius"/>
    </source>
</evidence>
<comment type="subcellular location">
    <subcellularLocation>
        <location evidence="2">Cell membrane</location>
        <topology evidence="2">Multi-pass membrane protein</topology>
    </subcellularLocation>
</comment>
<gene>
    <name evidence="13" type="ORF">SAMN05660691_00394</name>
</gene>
<evidence type="ECO:0000256" key="3">
    <source>
        <dbReference type="ARBA" id="ARBA00012438"/>
    </source>
</evidence>
<feature type="domain" description="HAMP" evidence="12">
    <location>
        <begin position="154"/>
        <end position="206"/>
    </location>
</feature>
<dbReference type="AlphaFoldDB" id="A0A1H6JKE2"/>
<dbReference type="GO" id="GO:0005886">
    <property type="term" value="C:plasma membrane"/>
    <property type="evidence" value="ECO:0007669"/>
    <property type="project" value="UniProtKB-SubCell"/>
</dbReference>
<keyword evidence="4" id="KW-1003">Cell membrane</keyword>
<evidence type="ECO:0000256" key="6">
    <source>
        <dbReference type="ARBA" id="ARBA00022679"/>
    </source>
</evidence>
<accession>A0A1H6JKE2</accession>
<evidence type="ECO:0000259" key="11">
    <source>
        <dbReference type="PROSITE" id="PS50109"/>
    </source>
</evidence>
<evidence type="ECO:0000256" key="1">
    <source>
        <dbReference type="ARBA" id="ARBA00000085"/>
    </source>
</evidence>
<evidence type="ECO:0000313" key="13">
    <source>
        <dbReference type="EMBL" id="SEH59484.1"/>
    </source>
</evidence>
<dbReference type="EMBL" id="FNXF01000001">
    <property type="protein sequence ID" value="SEH59484.1"/>
    <property type="molecule type" value="Genomic_DNA"/>
</dbReference>
<keyword evidence="8 13" id="KW-0418">Kinase</keyword>